<comment type="caution">
    <text evidence="3">The sequence shown here is derived from an EMBL/GenBank/DDBJ whole genome shotgun (WGS) entry which is preliminary data.</text>
</comment>
<evidence type="ECO:0000313" key="4">
    <source>
        <dbReference type="Proteomes" id="UP001196661"/>
    </source>
</evidence>
<dbReference type="Pfam" id="PF14252">
    <property type="entry name" value="DUF4347"/>
    <property type="match status" value="1"/>
</dbReference>
<reference evidence="3 4" key="1">
    <citation type="journal article" date="2021" name="Mar. Drugs">
        <title>Genome Reduction and Secondary Metabolism of the Marine Sponge-Associated Cyanobacterium Leptothoe.</title>
        <authorList>
            <person name="Konstantinou D."/>
            <person name="Popin R.V."/>
            <person name="Fewer D.P."/>
            <person name="Sivonen K."/>
            <person name="Gkelis S."/>
        </authorList>
    </citation>
    <scope>NUCLEOTIDE SEQUENCE [LARGE SCALE GENOMIC DNA]</scope>
    <source>
        <strain evidence="3 4">TAU-MAC 1615</strain>
    </source>
</reference>
<dbReference type="RefSeq" id="WP_215616555.1">
    <property type="nucleotide sequence ID" value="NZ_JADOER010000001.1"/>
</dbReference>
<protein>
    <submittedName>
        <fullName evidence="3">DUF4347 domain-containing protein</fullName>
    </submittedName>
</protein>
<organism evidence="3 4">
    <name type="scientific">Leptothoe kymatousa TAU-MAC 1615</name>
    <dbReference type="NCBI Taxonomy" id="2364775"/>
    <lineage>
        <taxon>Bacteria</taxon>
        <taxon>Bacillati</taxon>
        <taxon>Cyanobacteriota</taxon>
        <taxon>Cyanophyceae</taxon>
        <taxon>Nodosilineales</taxon>
        <taxon>Cymatolegaceae</taxon>
        <taxon>Leptothoe</taxon>
        <taxon>Leptothoe kymatousa</taxon>
    </lineage>
</organism>
<dbReference type="InterPro" id="IPR025193">
    <property type="entry name" value="DUF4114"/>
</dbReference>
<evidence type="ECO:0000259" key="1">
    <source>
        <dbReference type="Pfam" id="PF13448"/>
    </source>
</evidence>
<dbReference type="Pfam" id="PF13448">
    <property type="entry name" value="DUF4114"/>
    <property type="match status" value="1"/>
</dbReference>
<proteinExistence type="predicted"/>
<accession>A0ABS5XYC0</accession>
<gene>
    <name evidence="3" type="ORF">IXB28_00335</name>
</gene>
<dbReference type="Proteomes" id="UP001196661">
    <property type="component" value="Unassembled WGS sequence"/>
</dbReference>
<evidence type="ECO:0000259" key="2">
    <source>
        <dbReference type="Pfam" id="PF14252"/>
    </source>
</evidence>
<keyword evidence="4" id="KW-1185">Reference proteome</keyword>
<dbReference type="EMBL" id="JADOER010000001">
    <property type="protein sequence ID" value="MBT9310639.1"/>
    <property type="molecule type" value="Genomic_DNA"/>
</dbReference>
<dbReference type="InterPro" id="IPR025592">
    <property type="entry name" value="DUF4347"/>
</dbReference>
<feature type="domain" description="DUF4347" evidence="2">
    <location>
        <begin position="29"/>
        <end position="156"/>
    </location>
</feature>
<name>A0ABS5XYC0_9CYAN</name>
<sequence>MLTSTPIVDVTTQPTSVALPNQTTTQHTVILDSQIEDLNLLLDGLRADVTAHVLTAHEDGLQQITAFLTQHPTQHLTLLAHGFPGGMRLGATTVDINHLDTHTPQLQQWFAPTAPAKLTLMACNVAQGDAGQAFIQQLATVTAADVTASVNVLGNGVWLPAAKALFTPATLAAYRGTLQWSTVGAGAIAPQIDNDFDIEIDSQGTPYIIFQDDANGVTVKRFDGLNWVDVGVPGFPEGNASFVGLEFGLNDTPYVVFKDDANNSRATVMQFNGTDWAYVGDPGFSPGGFKDINMKFYGDAPYVVFTDRTQNSRATVMVFDGLSWETVGNPGFSTGAVAASDINIDGNGVPYVAYVSGEEGFEQVSVQRFINGQWSFVGAEGFSVGAEAARPDIEFDNNNVPYLVYRARGNGEGNKAIVQSFNGTDWIKVGSNDASIAGGFHPDLEFDQNNVLNLAIVDQALKDKVSVRILNPDNTWGYLDDSGFSLGPTNFPDLEFDSNNLPYVLYRETFDANGDVASSAVVKRLGEPATVVDNIAPVLASVSRKTPLGATVPSGTVVFEALFSEAVANVGPEDFVINGLPTATIDAVTTTDSTRYDIAVTATGAAGSVFGLDLATVSDIVDIAGNGLTLAEPTVDEAYTLAGPLVAPVLSSIRRKTPVEAAVTGNSTLVFEATFSEGVVNVGPEDFVINGLPTATIAGVTAVDATRYDIAVTANVGDAASGTVGLDLAAVSDIVNAAGTALTLVEPTVDQAYTVTAPGTVAPAPPATPVVEPPTPPVVLPEVVTPVAPGALTILPSVNRVEVTSLGTDNTLQLTFRGGQVTNVPDILVFDEADALIGQFSLLDSDDLAAGYTSRFTISSNAISVGQSLQFAIQDGETTWFADPARLSDSEALLRFGNGFSFNVGLATETGSTNLLVNDAESIDLTGQASGTISFSVYREAAMDNTVDLYTTDFADGGIVDAFTGRTLMPGDAGYRAAAISNRLNLNLSGTNGQVNTVDAAVTGGMHLGIFVVIDGIDPAVGEVVFSHSGANANGADHIKHLGDNSFGIEDQAGLGDKDFDDIVLQFSVA</sequence>
<evidence type="ECO:0000313" key="3">
    <source>
        <dbReference type="EMBL" id="MBT9310639.1"/>
    </source>
</evidence>
<dbReference type="SUPFAM" id="SSF89372">
    <property type="entry name" value="Fucose-specific lectin"/>
    <property type="match status" value="1"/>
</dbReference>
<feature type="domain" description="DUF4114" evidence="1">
    <location>
        <begin position="1007"/>
        <end position="1068"/>
    </location>
</feature>